<evidence type="ECO:0000313" key="1">
    <source>
        <dbReference type="EMBL" id="KAJ1901788.1"/>
    </source>
</evidence>
<name>A0ACC1IW64_9FUNG</name>
<gene>
    <name evidence="1" type="ORF">LPJ66_000517</name>
</gene>
<dbReference type="Proteomes" id="UP001150581">
    <property type="component" value="Unassembled WGS sequence"/>
</dbReference>
<reference evidence="1" key="1">
    <citation type="submission" date="2022-07" db="EMBL/GenBank/DDBJ databases">
        <title>Phylogenomic reconstructions and comparative analyses of Kickxellomycotina fungi.</title>
        <authorList>
            <person name="Reynolds N.K."/>
            <person name="Stajich J.E."/>
            <person name="Barry K."/>
            <person name="Grigoriev I.V."/>
            <person name="Crous P."/>
            <person name="Smith M.E."/>
        </authorList>
    </citation>
    <scope>NUCLEOTIDE SEQUENCE</scope>
    <source>
        <strain evidence="1">Benny 63K</strain>
    </source>
</reference>
<proteinExistence type="predicted"/>
<sequence>MSDFANLPSVVVERIIRFAVDTDIDDISTWNYTLPLLAVCSNWRDSATRIVYGRAYLEGPNDRDSDDDSNSNLPKKTFDSNIDLIISTGNVPAVKHIGMYIRNLDSFKASIGRVDSIFGFNDHEWTGVTSIGVAIGIDEDDVEDVDPQVVSNLEKQVDHFAKRMAQRVPRVIHIRMYTDNLRTLSKRFGQKLTEAYSGQLSSLNCCYTNLVGISAFSNQLTSLVVRMKDEIGGILPWIPTAKIKTLKLIDLPVDFDWTQFQSTPEQTCIEFSNLRNLQLAYQREYSEDMSSDYVALVPGLAANGGIKVNFPMLDTTELDVSDINVAQNLLRRVICTVQTTLRSR</sequence>
<comment type="caution">
    <text evidence="1">The sequence shown here is derived from an EMBL/GenBank/DDBJ whole genome shotgun (WGS) entry which is preliminary data.</text>
</comment>
<accession>A0ACC1IW64</accession>
<dbReference type="EMBL" id="JANBPG010000015">
    <property type="protein sequence ID" value="KAJ1901788.1"/>
    <property type="molecule type" value="Genomic_DNA"/>
</dbReference>
<protein>
    <submittedName>
        <fullName evidence="1">Uncharacterized protein</fullName>
    </submittedName>
</protein>
<evidence type="ECO:0000313" key="2">
    <source>
        <dbReference type="Proteomes" id="UP001150581"/>
    </source>
</evidence>
<organism evidence="1 2">
    <name type="scientific">Kickxella alabastrina</name>
    <dbReference type="NCBI Taxonomy" id="61397"/>
    <lineage>
        <taxon>Eukaryota</taxon>
        <taxon>Fungi</taxon>
        <taxon>Fungi incertae sedis</taxon>
        <taxon>Zoopagomycota</taxon>
        <taxon>Kickxellomycotina</taxon>
        <taxon>Kickxellomycetes</taxon>
        <taxon>Kickxellales</taxon>
        <taxon>Kickxellaceae</taxon>
        <taxon>Kickxella</taxon>
    </lineage>
</organism>
<keyword evidence="2" id="KW-1185">Reference proteome</keyword>